<evidence type="ECO:0000313" key="3">
    <source>
        <dbReference type="Proteomes" id="UP001218218"/>
    </source>
</evidence>
<dbReference type="AlphaFoldDB" id="A0AAD6YZW7"/>
<organism evidence="2 3">
    <name type="scientific">Mycena albidolilacea</name>
    <dbReference type="NCBI Taxonomy" id="1033008"/>
    <lineage>
        <taxon>Eukaryota</taxon>
        <taxon>Fungi</taxon>
        <taxon>Dikarya</taxon>
        <taxon>Basidiomycota</taxon>
        <taxon>Agaricomycotina</taxon>
        <taxon>Agaricomycetes</taxon>
        <taxon>Agaricomycetidae</taxon>
        <taxon>Agaricales</taxon>
        <taxon>Marasmiineae</taxon>
        <taxon>Mycenaceae</taxon>
        <taxon>Mycena</taxon>
    </lineage>
</organism>
<dbReference type="EMBL" id="JARIHO010000116">
    <property type="protein sequence ID" value="KAJ7302434.1"/>
    <property type="molecule type" value="Genomic_DNA"/>
</dbReference>
<evidence type="ECO:0000313" key="2">
    <source>
        <dbReference type="EMBL" id="KAJ7302434.1"/>
    </source>
</evidence>
<keyword evidence="3" id="KW-1185">Reference proteome</keyword>
<name>A0AAD6YZW7_9AGAR</name>
<dbReference type="Proteomes" id="UP001218218">
    <property type="component" value="Unassembled WGS sequence"/>
</dbReference>
<accession>A0AAD6YZW7</accession>
<feature type="compositionally biased region" description="Low complexity" evidence="1">
    <location>
        <begin position="381"/>
        <end position="411"/>
    </location>
</feature>
<reference evidence="2" key="1">
    <citation type="submission" date="2023-03" db="EMBL/GenBank/DDBJ databases">
        <title>Massive genome expansion in bonnet fungi (Mycena s.s.) driven by repeated elements and novel gene families across ecological guilds.</title>
        <authorList>
            <consortium name="Lawrence Berkeley National Laboratory"/>
            <person name="Harder C.B."/>
            <person name="Miyauchi S."/>
            <person name="Viragh M."/>
            <person name="Kuo A."/>
            <person name="Thoen E."/>
            <person name="Andreopoulos B."/>
            <person name="Lu D."/>
            <person name="Skrede I."/>
            <person name="Drula E."/>
            <person name="Henrissat B."/>
            <person name="Morin E."/>
            <person name="Kohler A."/>
            <person name="Barry K."/>
            <person name="LaButti K."/>
            <person name="Morin E."/>
            <person name="Salamov A."/>
            <person name="Lipzen A."/>
            <person name="Mereny Z."/>
            <person name="Hegedus B."/>
            <person name="Baldrian P."/>
            <person name="Stursova M."/>
            <person name="Weitz H."/>
            <person name="Taylor A."/>
            <person name="Grigoriev I.V."/>
            <person name="Nagy L.G."/>
            <person name="Martin F."/>
            <person name="Kauserud H."/>
        </authorList>
    </citation>
    <scope>NUCLEOTIDE SEQUENCE</scope>
    <source>
        <strain evidence="2">CBHHK002</strain>
    </source>
</reference>
<feature type="region of interest" description="Disordered" evidence="1">
    <location>
        <begin position="20"/>
        <end position="39"/>
    </location>
</feature>
<sequence>MNFLSLPLFGALSEPFGGVTRRDKRDLSSSSPPQSSAQDLFQGSPHTIAGFSHFHHLSLSMATYFLQYGLQMLNSLRNTSTTVYPCFSLFLGSHRLGTLPFSLRAMSESKAHDQGHVVQFLWSLVRLLAYLEFFGMLTWDFGAIFEVHGTGILVAALLPPYWHEAHLDKRQEQSILRRYPVPDHGAVVGQGSAPKRTCTVPPDACARRCLPWKEHGPAFMRFPPAPALPARSTECPVSAAPRMQAIPVLSSHRRYSPRSFETSYGGSREAGKRRHIARCAHTWREFRSSSKAKPGALPASAHRRSGGQRQGYLAAHCKRVLSASPSRGCAGMSQDARRRGCAGSAGPARKMSYPVEAQFQQSDGAWSVCARPRSGARDAPRSTSCAPAATTPAQTSTWAGPVGPADGVAGPRGAEGYTHPYSGPVRRSVSGVYWELHPAQWACARGRGSASRGLQYGIGPSHFHPTTAHVPHGRRLPVEAKNSSSRSGYIAALRRSEVVQRWATKMIRTLSSHPKFHSLGRVLDGAEIDISSAGESESAGTGNTRGERDDVEMNS</sequence>
<feature type="region of interest" description="Disordered" evidence="1">
    <location>
        <begin position="370"/>
        <end position="411"/>
    </location>
</feature>
<feature type="region of interest" description="Disordered" evidence="1">
    <location>
        <begin position="530"/>
        <end position="555"/>
    </location>
</feature>
<comment type="caution">
    <text evidence="2">The sequence shown here is derived from an EMBL/GenBank/DDBJ whole genome shotgun (WGS) entry which is preliminary data.</text>
</comment>
<protein>
    <submittedName>
        <fullName evidence="2">Uncharacterized protein</fullName>
    </submittedName>
</protein>
<feature type="region of interest" description="Disordered" evidence="1">
    <location>
        <begin position="326"/>
        <end position="349"/>
    </location>
</feature>
<evidence type="ECO:0000256" key="1">
    <source>
        <dbReference type="SAM" id="MobiDB-lite"/>
    </source>
</evidence>
<proteinExistence type="predicted"/>
<feature type="compositionally biased region" description="Low complexity" evidence="1">
    <location>
        <begin position="531"/>
        <end position="540"/>
    </location>
</feature>
<gene>
    <name evidence="2" type="ORF">DFH08DRAFT_945639</name>
</gene>